<keyword evidence="1" id="KW-0863">Zinc-finger</keyword>
<name>A0A6P6LWG7_CARAU</name>
<organism evidence="4 5">
    <name type="scientific">Carassius auratus</name>
    <name type="common">Goldfish</name>
    <dbReference type="NCBI Taxonomy" id="7957"/>
    <lineage>
        <taxon>Eukaryota</taxon>
        <taxon>Metazoa</taxon>
        <taxon>Chordata</taxon>
        <taxon>Craniata</taxon>
        <taxon>Vertebrata</taxon>
        <taxon>Euteleostomi</taxon>
        <taxon>Actinopterygii</taxon>
        <taxon>Neopterygii</taxon>
        <taxon>Teleostei</taxon>
        <taxon>Ostariophysi</taxon>
        <taxon>Cypriniformes</taxon>
        <taxon>Cyprinidae</taxon>
        <taxon>Cyprininae</taxon>
        <taxon>Carassius</taxon>
    </lineage>
</organism>
<evidence type="ECO:0000256" key="2">
    <source>
        <dbReference type="SAM" id="MobiDB-lite"/>
    </source>
</evidence>
<dbReference type="OrthoDB" id="10034966at2759"/>
<dbReference type="GO" id="GO:0008270">
    <property type="term" value="F:zinc ion binding"/>
    <property type="evidence" value="ECO:0007669"/>
    <property type="project" value="UniProtKB-KW"/>
</dbReference>
<dbReference type="PANTHER" id="PTHR31912:SF34">
    <property type="entry name" value="NOTOCHORD-RELATED PROTEIN"/>
    <property type="match status" value="1"/>
</dbReference>
<dbReference type="GeneID" id="113062495"/>
<dbReference type="SMART" id="SM00355">
    <property type="entry name" value="ZnF_C2H2"/>
    <property type="match status" value="2"/>
</dbReference>
<sequence>MGYICFKCKKTVGANVRFLFSHLRRMHNVYSSSSYFECGQAGCHRTFNYSRSFKRHLLQHRVESEAEVSSQSTHLTQTMTLRSDSRPLASQSEPFEEEDNAAEDNAADDMEWDELEQNTITDRVALFLSKLRAKSSMTLSTVNFVVQQTSSLVFDIVGALQRQTMSFLQRIGQSETPEGQQLNQQFANAAQPFQCLDTEHKQMKYFVQAGYLVQPVEEPLPGVSYTQQRDSQTGTVKQVAVQDTFQRIPLRPLLKLILESPGTMEKIMEWKRKLSDSNNLDDTTVFKTSSIFLTEPSVPLLLYNDDCEMVNPLGSKTSIHKLGFIYFTLKCLPPECLSSLDSHFLLAVYKADDAKTYGIDAVLKSVVDDINDLETNGVEVDTAHFKGTLKVWVAQICGDNLGLNSILGYTESFSGNSVCRWCHVKKLVMRTQTMEDPSLLRDKDGHLSDLVQSNPTETGLKRQSVLNNLKYFHVTENVAPDIMHDILEGVGAYEVKLVLGSLISQKVITLDQVNYRITSYDYGFCESSNKPSTIRPQEIKTPDSSMKQTAAQMWCLLRLLPLMIGDLIPEGNKYWELLLLLLTCMEYIFSPSLTEDAVLFLRHLLHEHHSLFLELFPDRHLKPKHHFMLHYPGAIRRLGPLMHYWSMRFEAKHGFFKRLAHVTCNFRNICKTMAFRHQMFLCYSLLSDHLFAHHKELGPGCTTPLASIEGFDQVCHRFEHTPSLTEVYIPSWVKWKGTEYRPGMTLLVSHSPDGEPQFGTIQKIVVFESVINFIVRKWDTVGFERHYFACCVIPTTVIDSIDVDSIDDYHPLHVVRSYKEGDSNHYVSMRYRLF</sequence>
<dbReference type="PROSITE" id="PS50157">
    <property type="entry name" value="ZINC_FINGER_C2H2_2"/>
    <property type="match status" value="1"/>
</dbReference>
<dbReference type="PANTHER" id="PTHR31912">
    <property type="entry name" value="IP13529P"/>
    <property type="match status" value="1"/>
</dbReference>
<evidence type="ECO:0000256" key="1">
    <source>
        <dbReference type="PROSITE-ProRule" id="PRU00042"/>
    </source>
</evidence>
<evidence type="ECO:0000313" key="4">
    <source>
        <dbReference type="Proteomes" id="UP000515129"/>
    </source>
</evidence>
<keyword evidence="4" id="KW-1185">Reference proteome</keyword>
<gene>
    <name evidence="5" type="primary">LOC113062495</name>
</gene>
<reference evidence="5" key="1">
    <citation type="submission" date="2025-08" db="UniProtKB">
        <authorList>
            <consortium name="RefSeq"/>
        </authorList>
    </citation>
    <scope>IDENTIFICATION</scope>
    <source>
        <strain evidence="5">Wakin</strain>
        <tissue evidence="5">Muscle</tissue>
    </source>
</reference>
<proteinExistence type="predicted"/>
<keyword evidence="1" id="KW-0479">Metal-binding</keyword>
<feature type="compositionally biased region" description="Acidic residues" evidence="2">
    <location>
        <begin position="94"/>
        <end position="104"/>
    </location>
</feature>
<dbReference type="AlphaFoldDB" id="A0A6P6LWG7"/>
<dbReference type="Proteomes" id="UP000515129">
    <property type="component" value="Chromosome 44"/>
</dbReference>
<feature type="domain" description="C2H2-type" evidence="3">
    <location>
        <begin position="36"/>
        <end position="65"/>
    </location>
</feature>
<dbReference type="PROSITE" id="PS00028">
    <property type="entry name" value="ZINC_FINGER_C2H2_1"/>
    <property type="match status" value="1"/>
</dbReference>
<keyword evidence="1" id="KW-0862">Zinc</keyword>
<feature type="compositionally biased region" description="Polar residues" evidence="2">
    <location>
        <begin position="68"/>
        <end position="93"/>
    </location>
</feature>
<evidence type="ECO:0000259" key="3">
    <source>
        <dbReference type="PROSITE" id="PS50157"/>
    </source>
</evidence>
<dbReference type="KEGG" id="caua:113062495"/>
<evidence type="ECO:0000313" key="5">
    <source>
        <dbReference type="RefSeq" id="XP_026088177.1"/>
    </source>
</evidence>
<dbReference type="InterPro" id="IPR013087">
    <property type="entry name" value="Znf_C2H2_type"/>
</dbReference>
<protein>
    <submittedName>
        <fullName evidence="5">Uncharacterized protein LOC113062495 isoform X1</fullName>
    </submittedName>
</protein>
<feature type="region of interest" description="Disordered" evidence="2">
    <location>
        <begin position="68"/>
        <end position="104"/>
    </location>
</feature>
<dbReference type="RefSeq" id="XP_026088177.1">
    <property type="nucleotide sequence ID" value="XM_026232392.1"/>
</dbReference>
<accession>A0A6P6LWG7</accession>